<evidence type="ECO:0000256" key="1">
    <source>
        <dbReference type="SAM" id="MobiDB-lite"/>
    </source>
</evidence>
<dbReference type="EMBL" id="AFWV01000009">
    <property type="protein sequence ID" value="EGV17800.1"/>
    <property type="molecule type" value="Genomic_DNA"/>
</dbReference>
<reference evidence="3 4" key="1">
    <citation type="submission" date="2011-06" db="EMBL/GenBank/DDBJ databases">
        <title>The draft genome of Thiocapsa marina 5811.</title>
        <authorList>
            <consortium name="US DOE Joint Genome Institute (JGI-PGF)"/>
            <person name="Lucas S."/>
            <person name="Han J."/>
            <person name="Cheng J.-F."/>
            <person name="Goodwin L."/>
            <person name="Pitluck S."/>
            <person name="Peters L."/>
            <person name="Land M.L."/>
            <person name="Hauser L."/>
            <person name="Vogl K."/>
            <person name="Liu Z."/>
            <person name="Imhoff J."/>
            <person name="Thiel V."/>
            <person name="Frigaard N.-U."/>
            <person name="Bryant D."/>
            <person name="Woyke T.J."/>
        </authorList>
    </citation>
    <scope>NUCLEOTIDE SEQUENCE [LARGE SCALE GENOMIC DNA]</scope>
    <source>
        <strain evidence="3 4">5811</strain>
    </source>
</reference>
<proteinExistence type="predicted"/>
<dbReference type="PATRIC" id="fig|768671.3.peg.3023"/>
<dbReference type="InterPro" id="IPR058710">
    <property type="entry name" value="PEPCK_lobe_2"/>
</dbReference>
<organism evidence="3 4">
    <name type="scientific">Thiocapsa marina 5811</name>
    <dbReference type="NCBI Taxonomy" id="768671"/>
    <lineage>
        <taxon>Bacteria</taxon>
        <taxon>Pseudomonadati</taxon>
        <taxon>Pseudomonadota</taxon>
        <taxon>Gammaproteobacteria</taxon>
        <taxon>Chromatiales</taxon>
        <taxon>Chromatiaceae</taxon>
        <taxon>Thiocapsa</taxon>
    </lineage>
</organism>
<evidence type="ECO:0000313" key="4">
    <source>
        <dbReference type="Proteomes" id="UP000005459"/>
    </source>
</evidence>
<evidence type="ECO:0000259" key="2">
    <source>
        <dbReference type="Pfam" id="PF26300"/>
    </source>
</evidence>
<feature type="region of interest" description="Disordered" evidence="1">
    <location>
        <begin position="24"/>
        <end position="44"/>
    </location>
</feature>
<sequence>MEMSSTDERPTWRPLCLTLPQNAAVRASPDHERRAPAAGPAQHLQVTDMIDPIRELGLHIDASADRPDGPCAPLSADDRQKLHLYINFKLISSGQPSCGTAATEGFIEIAHDLLLSYREKNRLLSSYHCPVDRRIQDFLGRYFEDLELDRIPTLPFQSFILDRHGLARELSVPVDSDVFTSDIISSYRVAQGVLHNPASDRRTTEGSFHVAEGGLPIPGDKKAVPKAVFAKMLEAALDPPDDLLTIPFTANHSEPARMFVSLLLRPLVCPEVPGFQPEKNMEIRFFAPGNLVSNLDFVESIFGNGGNPYLADFDAALDVDHWTGHTGCVLLAPHLTQLTKQALGLPHRDHATERQRAEGMCWSDPDERYNDGSAFKITARDDSGVIVTILADNYFGYCKKEVKTQISFAANLFGLAEEEHSGGALAFPRFNHGEEFGVDQTTREPGYSFTDVAERYGAIMDLQPEGYGIDKRFPQVVYVPQKLRMDLLAQRITWDHDGTTRTIRLQPGKIYVQPNGYKIEMHKHPGAPSWRLIGTKAEGTFCHKPCTVSGGGKSEISKSLEDAVLYGPIFVDDLNQDLDRVQEIFDRDYRDRFRPGFEHEDHDAGRKPLSPERSLGSVIKLLTPSPSHTHEYNTWLTMIPPRLLALTFMIKRLYRPSWGEAWRDRFSVDEVDGAPGHELKAFGRRIVATYLRVGFDPDSKWRTFKLRQDFIAAEKIQMEDDITASVVIPPGAVSGCRAAAREGEHSLKLARNCEYRLFQRPDDAIIPGFDKQTELEMAQDGNFMANYEPLHGPTLDAVIGDILTLSTFTAPMRERLEHAARDGLAVVSSAHPRLVDGKPSKNPRYLQVRPDLVNPVRSYVAEMGARFHRKLPLDIPVCHPVDAVLTGRRNNPPEPGIRALAVYNPIHYQELPELFMDFICSLTGKSPSTTGAGSEGALTKAPFNAVRPTVDLNNALVSYILTGYAGFSSSAGHIGPDVKVSHDVSLLIPEIWARLTEQERDPQYLIANDYLEPLADFEHQGRTVLASRLGYRITERFVAHFLGKIFDNPRAVFTSAILRPESQSLEVFVDGIENICEAQERVARRYFEDGSIADACPPLAALLHIMAEGHYQGRTVHDPLIRNLFTRESLLSSDWYRERLQIKQQRDIQLARRMVLNLQQFMDLRHYADEADRLDAAARLERAKADLARVQEPAYLEALVGTIGADPLGPAREIMFEAERQAA</sequence>
<dbReference type="Proteomes" id="UP000005459">
    <property type="component" value="Unassembled WGS sequence"/>
</dbReference>
<dbReference type="eggNOG" id="ENOG502Z83I">
    <property type="taxonomic scope" value="Bacteria"/>
</dbReference>
<accession>F9UD56</accession>
<keyword evidence="4" id="KW-1185">Reference proteome</keyword>
<dbReference type="AlphaFoldDB" id="F9UD56"/>
<feature type="domain" description="PPi-type phosphoenolpyruvate carboxykinase lobe 2" evidence="2">
    <location>
        <begin position="571"/>
        <end position="680"/>
    </location>
</feature>
<evidence type="ECO:0000313" key="3">
    <source>
        <dbReference type="EMBL" id="EGV17800.1"/>
    </source>
</evidence>
<gene>
    <name evidence="3" type="ORF">ThimaDRAFT_2859</name>
</gene>
<dbReference type="Pfam" id="PF26300">
    <property type="entry name" value="PEPCK_PPi_lobe_2"/>
    <property type="match status" value="1"/>
</dbReference>
<dbReference type="STRING" id="768671.ThimaDRAFT_2859"/>
<protein>
    <recommendedName>
        <fullName evidence="2">PPi-type phosphoenolpyruvate carboxykinase lobe 2 domain-containing protein</fullName>
    </recommendedName>
</protein>
<name>F9UD56_9GAMM</name>